<keyword evidence="8 12" id="KW-0862">Zinc</keyword>
<evidence type="ECO:0000259" key="15">
    <source>
        <dbReference type="PROSITE" id="PS50880"/>
    </source>
</evidence>
<dbReference type="InterPro" id="IPR034151">
    <property type="entry name" value="TOPRIM_DnaG_bac"/>
</dbReference>
<keyword evidence="4 12" id="KW-0548">Nucleotidyltransferase</keyword>
<evidence type="ECO:0000313" key="16">
    <source>
        <dbReference type="EMBL" id="SHJ09894.1"/>
    </source>
</evidence>
<dbReference type="InterPro" id="IPR030846">
    <property type="entry name" value="DnaG_bac"/>
</dbReference>
<dbReference type="InterPro" id="IPR013264">
    <property type="entry name" value="DNAG_N"/>
</dbReference>
<dbReference type="InterPro" id="IPR016136">
    <property type="entry name" value="DNA_helicase_N/primase_C"/>
</dbReference>
<keyword evidence="3 12" id="KW-0808">Transferase</keyword>
<dbReference type="PANTHER" id="PTHR30313">
    <property type="entry name" value="DNA PRIMASE"/>
    <property type="match status" value="1"/>
</dbReference>
<dbReference type="GO" id="GO:0003677">
    <property type="term" value="F:DNA binding"/>
    <property type="evidence" value="ECO:0007669"/>
    <property type="project" value="UniProtKB-KW"/>
</dbReference>
<dbReference type="EMBL" id="FQZP01000024">
    <property type="protein sequence ID" value="SHJ09894.1"/>
    <property type="molecule type" value="Genomic_DNA"/>
</dbReference>
<evidence type="ECO:0000256" key="1">
    <source>
        <dbReference type="ARBA" id="ARBA00022478"/>
    </source>
</evidence>
<keyword evidence="1 12" id="KW-0240">DNA-directed RNA polymerase</keyword>
<dbReference type="GO" id="GO:0005737">
    <property type="term" value="C:cytoplasm"/>
    <property type="evidence" value="ECO:0007669"/>
    <property type="project" value="TreeGrafter"/>
</dbReference>
<dbReference type="FunFam" id="3.40.1360.10:FF:000002">
    <property type="entry name" value="DNA primase"/>
    <property type="match status" value="1"/>
</dbReference>
<dbReference type="OrthoDB" id="9803773at2"/>
<dbReference type="Gene3D" id="3.90.580.10">
    <property type="entry name" value="Zinc finger, CHC2-type domain"/>
    <property type="match status" value="1"/>
</dbReference>
<keyword evidence="11 12" id="KW-0804">Transcription</keyword>
<dbReference type="GO" id="GO:0003899">
    <property type="term" value="F:DNA-directed RNA polymerase activity"/>
    <property type="evidence" value="ECO:0007669"/>
    <property type="project" value="UniProtKB-UniRule"/>
</dbReference>
<dbReference type="InterPro" id="IPR050219">
    <property type="entry name" value="DnaG_primase"/>
</dbReference>
<feature type="zinc finger region" description="CHC2-type" evidence="12 14">
    <location>
        <begin position="38"/>
        <end position="62"/>
    </location>
</feature>
<dbReference type="PIRSF" id="PIRSF002811">
    <property type="entry name" value="DnaG"/>
    <property type="match status" value="1"/>
</dbReference>
<dbReference type="InterPro" id="IPR037068">
    <property type="entry name" value="DNA_primase_core_N_sf"/>
</dbReference>
<comment type="catalytic activity">
    <reaction evidence="12">
        <text>ssDNA + n NTP = ssDNA/pppN(pN)n-1 hybrid + (n-1) diphosphate.</text>
        <dbReference type="EC" id="2.7.7.101"/>
    </reaction>
</comment>
<evidence type="ECO:0000256" key="13">
    <source>
        <dbReference type="PIRNR" id="PIRNR002811"/>
    </source>
</evidence>
<dbReference type="Proteomes" id="UP000324781">
    <property type="component" value="Unassembled WGS sequence"/>
</dbReference>
<evidence type="ECO:0000256" key="8">
    <source>
        <dbReference type="ARBA" id="ARBA00022833"/>
    </source>
</evidence>
<dbReference type="Pfam" id="PF10410">
    <property type="entry name" value="DnaB_bind"/>
    <property type="match status" value="1"/>
</dbReference>
<dbReference type="SMART" id="SM00493">
    <property type="entry name" value="TOPRIM"/>
    <property type="match status" value="1"/>
</dbReference>
<evidence type="ECO:0000256" key="10">
    <source>
        <dbReference type="ARBA" id="ARBA00023125"/>
    </source>
</evidence>
<evidence type="ECO:0000256" key="9">
    <source>
        <dbReference type="ARBA" id="ARBA00022842"/>
    </source>
</evidence>
<dbReference type="FunFam" id="3.90.980.10:FF:000001">
    <property type="entry name" value="DNA primase"/>
    <property type="match status" value="1"/>
</dbReference>
<keyword evidence="6 12" id="KW-0479">Metal-binding</keyword>
<organism evidence="16 17">
    <name type="scientific">Thermoclostridium caenicola</name>
    <dbReference type="NCBI Taxonomy" id="659425"/>
    <lineage>
        <taxon>Bacteria</taxon>
        <taxon>Bacillati</taxon>
        <taxon>Bacillota</taxon>
        <taxon>Clostridia</taxon>
        <taxon>Eubacteriales</taxon>
        <taxon>Oscillospiraceae</taxon>
        <taxon>Thermoclostridium</taxon>
    </lineage>
</organism>
<dbReference type="EC" id="2.7.7.101" evidence="12"/>
<dbReference type="InterPro" id="IPR002694">
    <property type="entry name" value="Znf_CHC2"/>
</dbReference>
<keyword evidence="7 12" id="KW-0863">Zinc-finger</keyword>
<evidence type="ECO:0000256" key="3">
    <source>
        <dbReference type="ARBA" id="ARBA00022679"/>
    </source>
</evidence>
<keyword evidence="17" id="KW-1185">Reference proteome</keyword>
<dbReference type="CDD" id="cd03364">
    <property type="entry name" value="TOPRIM_DnaG_primases"/>
    <property type="match status" value="1"/>
</dbReference>
<dbReference type="GO" id="GO:1990077">
    <property type="term" value="C:primosome complex"/>
    <property type="evidence" value="ECO:0007669"/>
    <property type="project" value="UniProtKB-KW"/>
</dbReference>
<dbReference type="RefSeq" id="WP_149678761.1">
    <property type="nucleotide sequence ID" value="NZ_DAONMB010000002.1"/>
</dbReference>
<dbReference type="InterPro" id="IPR006295">
    <property type="entry name" value="DNA_primase_DnaG"/>
</dbReference>
<dbReference type="GO" id="GO:0000428">
    <property type="term" value="C:DNA-directed RNA polymerase complex"/>
    <property type="evidence" value="ECO:0007669"/>
    <property type="project" value="UniProtKB-KW"/>
</dbReference>
<evidence type="ECO:0000256" key="6">
    <source>
        <dbReference type="ARBA" id="ARBA00022723"/>
    </source>
</evidence>
<name>A0A1M6GIW9_9FIRM</name>
<dbReference type="SUPFAM" id="SSF56731">
    <property type="entry name" value="DNA primase core"/>
    <property type="match status" value="1"/>
</dbReference>
<dbReference type="SUPFAM" id="SSF57783">
    <property type="entry name" value="Zinc beta-ribbon"/>
    <property type="match status" value="1"/>
</dbReference>
<dbReference type="Gene3D" id="3.90.980.10">
    <property type="entry name" value="DNA primase, catalytic core, N-terminal domain"/>
    <property type="match status" value="1"/>
</dbReference>
<dbReference type="Pfam" id="PF01807">
    <property type="entry name" value="Zn_ribbon_DnaG"/>
    <property type="match status" value="1"/>
</dbReference>
<dbReference type="FunFam" id="3.90.580.10:FF:000001">
    <property type="entry name" value="DNA primase"/>
    <property type="match status" value="1"/>
</dbReference>
<evidence type="ECO:0000256" key="5">
    <source>
        <dbReference type="ARBA" id="ARBA00022705"/>
    </source>
</evidence>
<dbReference type="Pfam" id="PF08275">
    <property type="entry name" value="DNAG_N"/>
    <property type="match status" value="1"/>
</dbReference>
<comment type="function">
    <text evidence="12 13">RNA polymerase that catalyzes the synthesis of short RNA molecules used as primers for DNA polymerase during DNA replication.</text>
</comment>
<gene>
    <name evidence="12" type="primary">dnaG</name>
    <name evidence="16" type="ORF">SAMN05444373_102426</name>
</gene>
<dbReference type="InterPro" id="IPR006171">
    <property type="entry name" value="TOPRIM_dom"/>
</dbReference>
<dbReference type="PANTHER" id="PTHR30313:SF2">
    <property type="entry name" value="DNA PRIMASE"/>
    <property type="match status" value="1"/>
</dbReference>
<evidence type="ECO:0000256" key="14">
    <source>
        <dbReference type="PIRSR" id="PIRSR002811-1"/>
    </source>
</evidence>
<comment type="domain">
    <text evidence="12">Contains an N-terminal zinc-binding domain, a central core domain that contains the primase activity, and a C-terminal DnaB-binding domain.</text>
</comment>
<keyword evidence="10 12" id="KW-0238">DNA-binding</keyword>
<reference evidence="16 17" key="1">
    <citation type="submission" date="2016-11" db="EMBL/GenBank/DDBJ databases">
        <authorList>
            <person name="Varghese N."/>
            <person name="Submissions S."/>
        </authorList>
    </citation>
    <scope>NUCLEOTIDE SEQUENCE [LARGE SCALE GENOMIC DNA]</scope>
    <source>
        <strain evidence="16 17">DSM 19027</strain>
    </source>
</reference>
<evidence type="ECO:0000256" key="4">
    <source>
        <dbReference type="ARBA" id="ARBA00022695"/>
    </source>
</evidence>
<keyword evidence="9" id="KW-0460">Magnesium</keyword>
<comment type="similarity">
    <text evidence="12 13">Belongs to the DnaG primase family.</text>
</comment>
<dbReference type="Pfam" id="PF13155">
    <property type="entry name" value="Toprim_2"/>
    <property type="match status" value="1"/>
</dbReference>
<dbReference type="Gene3D" id="3.40.1360.10">
    <property type="match status" value="1"/>
</dbReference>
<comment type="subunit">
    <text evidence="12">Monomer. Interacts with DnaB.</text>
</comment>
<dbReference type="InterPro" id="IPR019475">
    <property type="entry name" value="DNA_primase_DnaB-bd"/>
</dbReference>
<proteinExistence type="inferred from homology"/>
<keyword evidence="2 12" id="KW-0639">Primosome</keyword>
<feature type="domain" description="Toprim" evidence="15">
    <location>
        <begin position="254"/>
        <end position="335"/>
    </location>
</feature>
<sequence length="598" mass="68744">MLYPEQIIEEVRLRNDIVEVVSGYVKLEKKGRSYWGLCPFHNEKTPSFSVEPNKQFFYCFGCNKGGSVIHFIMNIENLEFVEALKFLADRAGIALPETEDPQEREKAEQRKVILEINRQAARFYFRSLAGKDGLKAQNYLKKRGLLAKTIKQFGLGYAPAEWDGLTRELLKQHFPADLLIKSGLSIRAKSGELVDRFRDRIMFPIFDIRGNIVGFGGRVLDGSMPKYMNSPDTPVYNKSRELYGLNYARMSPSKRLLIVEGYMDVISLHQAGIDFAVASLGTALTRMQAWILKKYSEEVIIAYDSDSAGQAATMRGLDILEETGCNVKVLILPEGKDPDEYIRIHGPDKFKNLIDRAISLLDYKIRVQRNMHNLDTLEDKLKLLNGIADTLAEHDNPIERELYAKNYAQEYGISYESLLEEINRRASRKSRSGDYSRSVRDGRDKLPAIQNREGFDARYSELEHMLLVLLCHENRFFNLISQNYDLESFRDRQAGEIARKLYRKLEENKSCVLAELLNDLDPGSAGYLVRLSETKGEVKEPEKAIRQILYKLEILKLEDLQKQTIERIKNEQDGEIRQQLGLEFSIRAEKIAELKKKL</sequence>
<evidence type="ECO:0000256" key="12">
    <source>
        <dbReference type="HAMAP-Rule" id="MF_00974"/>
    </source>
</evidence>
<dbReference type="HAMAP" id="MF_00974">
    <property type="entry name" value="DNA_primase_DnaG"/>
    <property type="match status" value="1"/>
</dbReference>
<dbReference type="PROSITE" id="PS50880">
    <property type="entry name" value="TOPRIM"/>
    <property type="match status" value="1"/>
</dbReference>
<dbReference type="Gene3D" id="1.10.860.10">
    <property type="entry name" value="DNAb Helicase, Chain A"/>
    <property type="match status" value="1"/>
</dbReference>
<dbReference type="InterPro" id="IPR036977">
    <property type="entry name" value="DNA_primase_Znf_CHC2"/>
</dbReference>
<dbReference type="SMART" id="SM00400">
    <property type="entry name" value="ZnF_CHCC"/>
    <property type="match status" value="1"/>
</dbReference>
<dbReference type="NCBIfam" id="TIGR01391">
    <property type="entry name" value="dnaG"/>
    <property type="match status" value="1"/>
</dbReference>
<evidence type="ECO:0000256" key="7">
    <source>
        <dbReference type="ARBA" id="ARBA00022771"/>
    </source>
</evidence>
<comment type="cofactor">
    <cofactor evidence="12 13 14">
        <name>Zn(2+)</name>
        <dbReference type="ChEBI" id="CHEBI:29105"/>
    </cofactor>
    <text evidence="12 13 14">Binds 1 zinc ion per monomer.</text>
</comment>
<evidence type="ECO:0000256" key="11">
    <source>
        <dbReference type="ARBA" id="ARBA00023163"/>
    </source>
</evidence>
<dbReference type="GO" id="GO:0008270">
    <property type="term" value="F:zinc ion binding"/>
    <property type="evidence" value="ECO:0007669"/>
    <property type="project" value="UniProtKB-UniRule"/>
</dbReference>
<protein>
    <recommendedName>
        <fullName evidence="12 13">DNA primase</fullName>
        <ecNumber evidence="12">2.7.7.101</ecNumber>
    </recommendedName>
</protein>
<accession>A0A1M6GIW9</accession>
<evidence type="ECO:0000256" key="2">
    <source>
        <dbReference type="ARBA" id="ARBA00022515"/>
    </source>
</evidence>
<dbReference type="GO" id="GO:0006269">
    <property type="term" value="P:DNA replication, synthesis of primer"/>
    <property type="evidence" value="ECO:0007669"/>
    <property type="project" value="UniProtKB-UniRule"/>
</dbReference>
<keyword evidence="5 12" id="KW-0235">DNA replication</keyword>
<dbReference type="AlphaFoldDB" id="A0A1M6GIW9"/>
<evidence type="ECO:0000313" key="17">
    <source>
        <dbReference type="Proteomes" id="UP000324781"/>
    </source>
</evidence>